<feature type="transmembrane region" description="Helical" evidence="1">
    <location>
        <begin position="142"/>
        <end position="165"/>
    </location>
</feature>
<reference evidence="2 3" key="1">
    <citation type="journal article" date="2015" name="Int. J. Syst. Evol. Microbiol.">
        <title>Carboxylicivirga linearis sp. nov., isolated from a sea cucumber culture pond.</title>
        <authorList>
            <person name="Wang F.Q."/>
            <person name="Zhou Y.X."/>
            <person name="Lin X.Z."/>
            <person name="Chen G.J."/>
            <person name="Du Z.J."/>
        </authorList>
    </citation>
    <scope>NUCLEOTIDE SEQUENCE [LARGE SCALE GENOMIC DNA]</scope>
    <source>
        <strain evidence="2 3">FB218</strain>
    </source>
</reference>
<dbReference type="InterPro" id="IPR046283">
    <property type="entry name" value="DUF6320"/>
</dbReference>
<feature type="transmembrane region" description="Helical" evidence="1">
    <location>
        <begin position="206"/>
        <end position="226"/>
    </location>
</feature>
<gene>
    <name evidence="2" type="ORF">KEM10_20755</name>
</gene>
<sequence length="240" mass="27399">MDYCKNCEVELDEDMICCPLCGLSAGAEPISVDIPKEKHHDFRDKTLNEIEKLSFTQKRKLIWKISGIILMSGIIITLIINFIISHNINWAKYNLIASLVAFSNISFVVFFRKKPFVLLISSLISLTILFLMIDYFNGESYWGIQLGIPIVTSFYILSLIVLVLIRVSNQIGFNILAVIFLAIAILLLSIEIFISLYSHQIIRLNWSIIAGVSLLPIAGLLFFVHYKLKKGIELKRFFHI</sequence>
<keyword evidence="1" id="KW-0472">Membrane</keyword>
<evidence type="ECO:0000256" key="1">
    <source>
        <dbReference type="SAM" id="Phobius"/>
    </source>
</evidence>
<feature type="transmembrane region" description="Helical" evidence="1">
    <location>
        <begin position="90"/>
        <end position="111"/>
    </location>
</feature>
<keyword evidence="3" id="KW-1185">Reference proteome</keyword>
<evidence type="ECO:0000313" key="2">
    <source>
        <dbReference type="EMBL" id="MBS2100730.1"/>
    </source>
</evidence>
<keyword evidence="1" id="KW-1133">Transmembrane helix</keyword>
<name>A0ABS5K101_9BACT</name>
<accession>A0ABS5K101</accession>
<dbReference type="Proteomes" id="UP000708576">
    <property type="component" value="Unassembled WGS sequence"/>
</dbReference>
<dbReference type="RefSeq" id="WP_212219149.1">
    <property type="nucleotide sequence ID" value="NZ_JAGUCO010000028.1"/>
</dbReference>
<keyword evidence="1" id="KW-0812">Transmembrane</keyword>
<comment type="caution">
    <text evidence="2">The sequence shown here is derived from an EMBL/GenBank/DDBJ whole genome shotgun (WGS) entry which is preliminary data.</text>
</comment>
<dbReference type="Pfam" id="PF19845">
    <property type="entry name" value="DUF6320"/>
    <property type="match status" value="1"/>
</dbReference>
<proteinExistence type="predicted"/>
<evidence type="ECO:0000313" key="3">
    <source>
        <dbReference type="Proteomes" id="UP000708576"/>
    </source>
</evidence>
<dbReference type="EMBL" id="JAGUCO010000028">
    <property type="protein sequence ID" value="MBS2100730.1"/>
    <property type="molecule type" value="Genomic_DNA"/>
</dbReference>
<feature type="transmembrane region" description="Helical" evidence="1">
    <location>
        <begin position="172"/>
        <end position="194"/>
    </location>
</feature>
<organism evidence="2 3">
    <name type="scientific">Carboxylicivirga linearis</name>
    <dbReference type="NCBI Taxonomy" id="1628157"/>
    <lineage>
        <taxon>Bacteria</taxon>
        <taxon>Pseudomonadati</taxon>
        <taxon>Bacteroidota</taxon>
        <taxon>Bacteroidia</taxon>
        <taxon>Marinilabiliales</taxon>
        <taxon>Marinilabiliaceae</taxon>
        <taxon>Carboxylicivirga</taxon>
    </lineage>
</organism>
<protein>
    <submittedName>
        <fullName evidence="2">Zinc ribbon domain-containing protein</fullName>
    </submittedName>
</protein>
<feature type="transmembrane region" description="Helical" evidence="1">
    <location>
        <begin position="61"/>
        <end position="84"/>
    </location>
</feature>
<feature type="transmembrane region" description="Helical" evidence="1">
    <location>
        <begin position="116"/>
        <end position="136"/>
    </location>
</feature>